<keyword evidence="7" id="KW-0808">Transferase</keyword>
<gene>
    <name evidence="13" type="ORF">OIDMADRAFT_178559</name>
</gene>
<dbReference type="GO" id="GO:0005737">
    <property type="term" value="C:cytoplasm"/>
    <property type="evidence" value="ECO:0007669"/>
    <property type="project" value="TreeGrafter"/>
</dbReference>
<feature type="domain" description="Aminotransferase class V" evidence="12">
    <location>
        <begin position="162"/>
        <end position="363"/>
    </location>
</feature>
<dbReference type="FunFam" id="3.90.1150.10:FF:000006">
    <property type="entry name" value="Phosphoserine aminotransferase"/>
    <property type="match status" value="1"/>
</dbReference>
<evidence type="ECO:0000256" key="2">
    <source>
        <dbReference type="ARBA" id="ARBA00005099"/>
    </source>
</evidence>
<dbReference type="OrthoDB" id="1703350at2759"/>
<keyword evidence="9" id="KW-0718">Serine biosynthesis</keyword>
<dbReference type="SUPFAM" id="SSF53383">
    <property type="entry name" value="PLP-dependent transferases"/>
    <property type="match status" value="1"/>
</dbReference>
<dbReference type="InParanoid" id="A0A0C3CUJ4"/>
<dbReference type="PANTHER" id="PTHR43247">
    <property type="entry name" value="PHOSPHOSERINE AMINOTRANSFERASE"/>
    <property type="match status" value="1"/>
</dbReference>
<evidence type="ECO:0000313" key="13">
    <source>
        <dbReference type="EMBL" id="KIN02634.1"/>
    </source>
</evidence>
<dbReference type="AlphaFoldDB" id="A0A0C3CUJ4"/>
<comment type="cofactor">
    <cofactor evidence="1">
        <name>pyridoxal 5'-phosphate</name>
        <dbReference type="ChEBI" id="CHEBI:597326"/>
    </cofactor>
</comment>
<reference evidence="14" key="2">
    <citation type="submission" date="2015-01" db="EMBL/GenBank/DDBJ databases">
        <title>Evolutionary Origins and Diversification of the Mycorrhizal Mutualists.</title>
        <authorList>
            <consortium name="DOE Joint Genome Institute"/>
            <consortium name="Mycorrhizal Genomics Consortium"/>
            <person name="Kohler A."/>
            <person name="Kuo A."/>
            <person name="Nagy L.G."/>
            <person name="Floudas D."/>
            <person name="Copeland A."/>
            <person name="Barry K.W."/>
            <person name="Cichocki N."/>
            <person name="Veneault-Fourrey C."/>
            <person name="LaButti K."/>
            <person name="Lindquist E.A."/>
            <person name="Lipzen A."/>
            <person name="Lundell T."/>
            <person name="Morin E."/>
            <person name="Murat C."/>
            <person name="Riley R."/>
            <person name="Ohm R."/>
            <person name="Sun H."/>
            <person name="Tunlid A."/>
            <person name="Henrissat B."/>
            <person name="Grigoriev I.V."/>
            <person name="Hibbett D.S."/>
            <person name="Martin F."/>
        </authorList>
    </citation>
    <scope>NUCLEOTIDE SEQUENCE [LARGE SCALE GENOMIC DNA]</scope>
    <source>
        <strain evidence="14">Zn</strain>
    </source>
</reference>
<dbReference type="InterPro" id="IPR015421">
    <property type="entry name" value="PyrdxlP-dep_Trfase_major"/>
</dbReference>
<evidence type="ECO:0000256" key="4">
    <source>
        <dbReference type="ARBA" id="ARBA00013030"/>
    </source>
</evidence>
<dbReference type="InterPro" id="IPR000192">
    <property type="entry name" value="Aminotrans_V_dom"/>
</dbReference>
<dbReference type="PIRSF" id="PIRSF000525">
    <property type="entry name" value="SerC"/>
    <property type="match status" value="1"/>
</dbReference>
<evidence type="ECO:0000256" key="9">
    <source>
        <dbReference type="ARBA" id="ARBA00023299"/>
    </source>
</evidence>
<evidence type="ECO:0000256" key="1">
    <source>
        <dbReference type="ARBA" id="ARBA00001933"/>
    </source>
</evidence>
<comment type="similarity">
    <text evidence="3">Belongs to the class-V pyridoxal-phosphate-dependent aminotransferase family. SerC subfamily.</text>
</comment>
<protein>
    <recommendedName>
        <fullName evidence="4">phosphoserine transaminase</fullName>
        <ecNumber evidence="4">2.6.1.52</ecNumber>
    </recommendedName>
</protein>
<accession>A0A0C3CUJ4</accession>
<keyword evidence="8" id="KW-0663">Pyridoxal phosphate</keyword>
<dbReference type="GO" id="GO:0006564">
    <property type="term" value="P:L-serine biosynthetic process"/>
    <property type="evidence" value="ECO:0007669"/>
    <property type="project" value="UniProtKB-KW"/>
</dbReference>
<comment type="catalytic activity">
    <reaction evidence="10">
        <text>4-(phosphooxy)-L-threonine + 2-oxoglutarate = (R)-3-hydroxy-2-oxo-4-phosphooxybutanoate + L-glutamate</text>
        <dbReference type="Rhea" id="RHEA:16573"/>
        <dbReference type="ChEBI" id="CHEBI:16810"/>
        <dbReference type="ChEBI" id="CHEBI:29985"/>
        <dbReference type="ChEBI" id="CHEBI:58452"/>
        <dbReference type="ChEBI" id="CHEBI:58538"/>
        <dbReference type="EC" id="2.6.1.52"/>
    </reaction>
</comment>
<evidence type="ECO:0000256" key="3">
    <source>
        <dbReference type="ARBA" id="ARBA00006904"/>
    </source>
</evidence>
<evidence type="ECO:0000256" key="11">
    <source>
        <dbReference type="ARBA" id="ARBA00049007"/>
    </source>
</evidence>
<dbReference type="STRING" id="913774.A0A0C3CUJ4"/>
<dbReference type="InterPro" id="IPR015422">
    <property type="entry name" value="PyrdxlP-dep_Trfase_small"/>
</dbReference>
<evidence type="ECO:0000256" key="7">
    <source>
        <dbReference type="ARBA" id="ARBA00022679"/>
    </source>
</evidence>
<evidence type="ECO:0000256" key="10">
    <source>
        <dbReference type="ARBA" id="ARBA00047630"/>
    </source>
</evidence>
<dbReference type="PANTHER" id="PTHR43247:SF1">
    <property type="entry name" value="PHOSPHOSERINE AMINOTRANSFERASE"/>
    <property type="match status" value="1"/>
</dbReference>
<dbReference type="Gene3D" id="3.40.640.10">
    <property type="entry name" value="Type I PLP-dependent aspartate aminotransferase-like (Major domain)"/>
    <property type="match status" value="1"/>
</dbReference>
<dbReference type="HAMAP" id="MF_00160">
    <property type="entry name" value="SerC_aminotrans_5"/>
    <property type="match status" value="1"/>
</dbReference>
<keyword evidence="6" id="KW-0028">Amino-acid biosynthesis</keyword>
<dbReference type="EC" id="2.6.1.52" evidence="4"/>
<sequence>MKREDNIYFGAGPAALPTDVLATAAQALQNYDNTGLGLAEHSHRSSIATNIMNSLKADLSNFLDIPSSYEILVMQGGGSAQFDATVYNLVWSSKASQEAIRLLGPEHVNIAADAKKANDGKFGKIPDESTWKLSKKAAMTVDGVEWPSFPISLEPKGSDDDPIVVGDFSSTILSRRIPIEKFSIIFFGAQKNLGSTGITVVIVKKSLLPPVTAASSPATLRKLGLPIAPTTLDYSVIAKNDSLYNTLSIFDVYIADEVLKKSLESFPDKVDGQQAVAEKKAKLLYETLDAYPEVYKVVPDKSVRSRMNACFRVTKGGNVDDAEKAFLAGAVAKGLTGLKGHRSVGGIRASNYNAIPESGVQKLAAYLKEFATA</sequence>
<evidence type="ECO:0000256" key="8">
    <source>
        <dbReference type="ARBA" id="ARBA00022898"/>
    </source>
</evidence>
<dbReference type="Gene3D" id="3.90.1150.10">
    <property type="entry name" value="Aspartate Aminotransferase, domain 1"/>
    <property type="match status" value="1"/>
</dbReference>
<keyword evidence="5" id="KW-0032">Aminotransferase</keyword>
<name>A0A0C3CUJ4_OIDMZ</name>
<dbReference type="Proteomes" id="UP000054321">
    <property type="component" value="Unassembled WGS sequence"/>
</dbReference>
<evidence type="ECO:0000256" key="5">
    <source>
        <dbReference type="ARBA" id="ARBA00022576"/>
    </source>
</evidence>
<dbReference type="UniPathway" id="UPA00135">
    <property type="reaction ID" value="UER00197"/>
</dbReference>
<dbReference type="InterPro" id="IPR015424">
    <property type="entry name" value="PyrdxlP-dep_Trfase"/>
</dbReference>
<comment type="pathway">
    <text evidence="2">Amino-acid biosynthesis; L-serine biosynthesis; L-serine from 3-phospho-D-glycerate: step 2/3.</text>
</comment>
<dbReference type="HOGENOM" id="CLU_034866_0_0_1"/>
<evidence type="ECO:0000313" key="14">
    <source>
        <dbReference type="Proteomes" id="UP000054321"/>
    </source>
</evidence>
<proteinExistence type="inferred from homology"/>
<feature type="domain" description="Aminotransferase class V" evidence="12">
    <location>
        <begin position="9"/>
        <end position="114"/>
    </location>
</feature>
<dbReference type="GO" id="GO:0030170">
    <property type="term" value="F:pyridoxal phosphate binding"/>
    <property type="evidence" value="ECO:0007669"/>
    <property type="project" value="TreeGrafter"/>
</dbReference>
<reference evidence="13 14" key="1">
    <citation type="submission" date="2014-04" db="EMBL/GenBank/DDBJ databases">
        <authorList>
            <consortium name="DOE Joint Genome Institute"/>
            <person name="Kuo A."/>
            <person name="Martino E."/>
            <person name="Perotto S."/>
            <person name="Kohler A."/>
            <person name="Nagy L.G."/>
            <person name="Floudas D."/>
            <person name="Copeland A."/>
            <person name="Barry K.W."/>
            <person name="Cichocki N."/>
            <person name="Veneault-Fourrey C."/>
            <person name="LaButti K."/>
            <person name="Lindquist E.A."/>
            <person name="Lipzen A."/>
            <person name="Lundell T."/>
            <person name="Morin E."/>
            <person name="Murat C."/>
            <person name="Sun H."/>
            <person name="Tunlid A."/>
            <person name="Henrissat B."/>
            <person name="Grigoriev I.V."/>
            <person name="Hibbett D.S."/>
            <person name="Martin F."/>
            <person name="Nordberg H.P."/>
            <person name="Cantor M.N."/>
            <person name="Hua S.X."/>
        </authorList>
    </citation>
    <scope>NUCLEOTIDE SEQUENCE [LARGE SCALE GENOMIC DNA]</scope>
    <source>
        <strain evidence="13 14">Zn</strain>
    </source>
</reference>
<dbReference type="NCBIfam" id="NF003764">
    <property type="entry name" value="PRK05355.1"/>
    <property type="match status" value="1"/>
</dbReference>
<dbReference type="GO" id="GO:0004648">
    <property type="term" value="F:O-phospho-L-serine:2-oxoglutarate aminotransferase activity"/>
    <property type="evidence" value="ECO:0007669"/>
    <property type="project" value="UniProtKB-EC"/>
</dbReference>
<evidence type="ECO:0000259" key="12">
    <source>
        <dbReference type="Pfam" id="PF00266"/>
    </source>
</evidence>
<organism evidence="13 14">
    <name type="scientific">Oidiodendron maius (strain Zn)</name>
    <dbReference type="NCBI Taxonomy" id="913774"/>
    <lineage>
        <taxon>Eukaryota</taxon>
        <taxon>Fungi</taxon>
        <taxon>Dikarya</taxon>
        <taxon>Ascomycota</taxon>
        <taxon>Pezizomycotina</taxon>
        <taxon>Leotiomycetes</taxon>
        <taxon>Leotiomycetes incertae sedis</taxon>
        <taxon>Myxotrichaceae</taxon>
        <taxon>Oidiodendron</taxon>
    </lineage>
</organism>
<dbReference type="Pfam" id="PF00266">
    <property type="entry name" value="Aminotran_5"/>
    <property type="match status" value="2"/>
</dbReference>
<evidence type="ECO:0000256" key="6">
    <source>
        <dbReference type="ARBA" id="ARBA00022605"/>
    </source>
</evidence>
<dbReference type="FunCoup" id="A0A0C3CUJ4">
    <property type="interactions" value="626"/>
</dbReference>
<dbReference type="EMBL" id="KN832874">
    <property type="protein sequence ID" value="KIN02634.1"/>
    <property type="molecule type" value="Genomic_DNA"/>
</dbReference>
<keyword evidence="14" id="KW-1185">Reference proteome</keyword>
<comment type="catalytic activity">
    <reaction evidence="11">
        <text>O-phospho-L-serine + 2-oxoglutarate = 3-phosphooxypyruvate + L-glutamate</text>
        <dbReference type="Rhea" id="RHEA:14329"/>
        <dbReference type="ChEBI" id="CHEBI:16810"/>
        <dbReference type="ChEBI" id="CHEBI:18110"/>
        <dbReference type="ChEBI" id="CHEBI:29985"/>
        <dbReference type="ChEBI" id="CHEBI:57524"/>
        <dbReference type="EC" id="2.6.1.52"/>
    </reaction>
</comment>
<dbReference type="InterPro" id="IPR022278">
    <property type="entry name" value="Pser_aminoTfrase"/>
</dbReference>